<dbReference type="EMBL" id="JADCNM010000010">
    <property type="protein sequence ID" value="KAG0464874.1"/>
    <property type="molecule type" value="Genomic_DNA"/>
</dbReference>
<name>A0A835UIY8_VANPL</name>
<dbReference type="Proteomes" id="UP000639772">
    <property type="component" value="Chromosome 10"/>
</dbReference>
<evidence type="ECO:0000256" key="1">
    <source>
        <dbReference type="ARBA" id="ARBA00004201"/>
    </source>
</evidence>
<dbReference type="AlphaFoldDB" id="A0A835UIY8"/>
<dbReference type="GO" id="GO:0000932">
    <property type="term" value="C:P-body"/>
    <property type="evidence" value="ECO:0007669"/>
    <property type="project" value="UniProtKB-SubCell"/>
</dbReference>
<sequence length="878" mass="97854">MVVAFPSAASFPKRVSDPHRYIRSITGRSKGNKTEGYVSDEKFFKSVNQEGVEMFEEEEGKKLSRNVSEPRNAGIIGDRGRSFSRESSSTVDWTQEPDFSNWSDQQILDTEIIQDAKSCCFQHSSDLILVPKSSYTSYLHLVVNRHQGCKQTYHPLIQDHRYPFQLLNSHYFLSSHLHLPGLLPNFPYTGNKPRVNSAAWPVNNRAPNQWVNQVSPYSADSSSMLSDVLKQLPLRNDLLASRFFSSQQNLKSSISHLSQSQSQHLSPFSSSHMANYFDAIQSTSRQWLPTQEATTVLLEGLAASFQLADPFGSSKPGRSVGLAPNDDLVFLRLVSLPKGRKLLSRYLQVLYPGSELARVVCMAVFRHLRFLFGGLPSDQSAAETTINLARTVSSCVSGMDLSALSACLAAVVCSSEQPPLRPLGSTAGDGASVIINSVLDRATDLLTDPHAASNYSMSSRALWQASLMRSLVPATALGSDMNRAVSKEMPVELLRASLPHTDEHQRQQLLDFAQKFHSSFKLRHPWRVYAEARDGAALKFFEEMPEKDVVSWNLIVEGYVQVGDVQSAWHFFGEDPSPNVVSWRNLVAWNAMLSGYVQCLRIEEAHNLFLDMAERNSVTWTTMVNGYVRVGMIDKARELLDAMPFKNVAAQTAMLTGAELSIKRTGSFQADEGEEYRVLEFCYIRLAQNGLFVIHSTTFLLMREQESKPDWCTYACSLTACAHLAALAVGKQLHLLLLKSGHTNDLFASNALINIEMITSGFKPDEITFIGVLSACSHAGMLDEGMEYFNSITRDHALKPVPEHYACMVDLLGRAGRWDNVERVRDLMKDIRVHKQPGCSWIEVHNKVCAFVSDDPLQPRDAEEGKPCGEGHNCLGPK</sequence>
<protein>
    <recommendedName>
        <fullName evidence="8">Pentatricopeptide repeat-containing protein</fullName>
    </recommendedName>
</protein>
<dbReference type="GO" id="GO:0003723">
    <property type="term" value="F:RNA binding"/>
    <property type="evidence" value="ECO:0007669"/>
    <property type="project" value="TreeGrafter"/>
</dbReference>
<dbReference type="Pfam" id="PF20431">
    <property type="entry name" value="E_motif"/>
    <property type="match status" value="1"/>
</dbReference>
<dbReference type="GO" id="GO:0033962">
    <property type="term" value="P:P-body assembly"/>
    <property type="evidence" value="ECO:0007669"/>
    <property type="project" value="TreeGrafter"/>
</dbReference>
<dbReference type="Gene3D" id="1.25.40.10">
    <property type="entry name" value="Tetratricopeptide repeat domain"/>
    <property type="match status" value="3"/>
</dbReference>
<comment type="caution">
    <text evidence="6">The sequence shown here is derived from an EMBL/GenBank/DDBJ whole genome shotgun (WGS) entry which is preliminary data.</text>
</comment>
<evidence type="ECO:0000256" key="4">
    <source>
        <dbReference type="PROSITE-ProRule" id="PRU00708"/>
    </source>
</evidence>
<evidence type="ECO:0000313" key="7">
    <source>
        <dbReference type="Proteomes" id="UP000639772"/>
    </source>
</evidence>
<dbReference type="GO" id="GO:0000290">
    <property type="term" value="P:deadenylation-dependent decapping of nuclear-transcribed mRNA"/>
    <property type="evidence" value="ECO:0007669"/>
    <property type="project" value="InterPro"/>
</dbReference>
<dbReference type="InterPro" id="IPR002885">
    <property type="entry name" value="PPR_rpt"/>
</dbReference>
<dbReference type="InterPro" id="IPR011990">
    <property type="entry name" value="TPR-like_helical_dom_sf"/>
</dbReference>
<dbReference type="Pfam" id="PF01535">
    <property type="entry name" value="PPR"/>
    <property type="match status" value="4"/>
</dbReference>
<accession>A0A835UIY8</accession>
<dbReference type="PANTHER" id="PTHR21551:SF0">
    <property type="entry name" value="PROTEIN ASSOCIATED WITH TOPO II RELATED-1, ISOFORM A"/>
    <property type="match status" value="1"/>
</dbReference>
<dbReference type="InterPro" id="IPR046848">
    <property type="entry name" value="E_motif"/>
</dbReference>
<feature type="repeat" description="PPR" evidence="4">
    <location>
        <begin position="585"/>
        <end position="615"/>
    </location>
</feature>
<dbReference type="OrthoDB" id="74835at2759"/>
<evidence type="ECO:0000256" key="5">
    <source>
        <dbReference type="SAM" id="MobiDB-lite"/>
    </source>
</evidence>
<dbReference type="NCBIfam" id="TIGR00756">
    <property type="entry name" value="PPR"/>
    <property type="match status" value="2"/>
</dbReference>
<organism evidence="6 7">
    <name type="scientific">Vanilla planifolia</name>
    <name type="common">Vanilla</name>
    <dbReference type="NCBI Taxonomy" id="51239"/>
    <lineage>
        <taxon>Eukaryota</taxon>
        <taxon>Viridiplantae</taxon>
        <taxon>Streptophyta</taxon>
        <taxon>Embryophyta</taxon>
        <taxon>Tracheophyta</taxon>
        <taxon>Spermatophyta</taxon>
        <taxon>Magnoliopsida</taxon>
        <taxon>Liliopsida</taxon>
        <taxon>Asparagales</taxon>
        <taxon>Orchidaceae</taxon>
        <taxon>Vanilloideae</taxon>
        <taxon>Vanilleae</taxon>
        <taxon>Vanilla</taxon>
    </lineage>
</organism>
<dbReference type="PROSITE" id="PS51375">
    <property type="entry name" value="PPR"/>
    <property type="match status" value="3"/>
</dbReference>
<feature type="region of interest" description="Disordered" evidence="5">
    <location>
        <begin position="61"/>
        <end position="97"/>
    </location>
</feature>
<evidence type="ECO:0000256" key="3">
    <source>
        <dbReference type="ARBA" id="ARBA00022737"/>
    </source>
</evidence>
<comment type="subcellular location">
    <subcellularLocation>
        <location evidence="1">Cytoplasm</location>
        <location evidence="1">P-body</location>
    </subcellularLocation>
</comment>
<feature type="repeat" description="PPR" evidence="4">
    <location>
        <begin position="548"/>
        <end position="582"/>
    </location>
</feature>
<keyword evidence="3" id="KW-0677">Repeat</keyword>
<gene>
    <name evidence="6" type="ORF">HPP92_019038</name>
</gene>
<feature type="compositionally biased region" description="Polar residues" evidence="5">
    <location>
        <begin position="85"/>
        <end position="97"/>
    </location>
</feature>
<evidence type="ECO:0000313" key="6">
    <source>
        <dbReference type="EMBL" id="KAG0464874.1"/>
    </source>
</evidence>
<evidence type="ECO:0008006" key="8">
    <source>
        <dbReference type="Google" id="ProtNLM"/>
    </source>
</evidence>
<proteinExistence type="predicted"/>
<dbReference type="InterPro" id="IPR039900">
    <property type="entry name" value="Pat1-like"/>
</dbReference>
<feature type="repeat" description="PPR" evidence="4">
    <location>
        <begin position="616"/>
        <end position="650"/>
    </location>
</feature>
<dbReference type="PANTHER" id="PTHR21551">
    <property type="entry name" value="TOPOISOMERASE II-ASSOCIATED PROTEIN PAT1"/>
    <property type="match status" value="1"/>
</dbReference>
<evidence type="ECO:0000256" key="2">
    <source>
        <dbReference type="ARBA" id="ARBA00022490"/>
    </source>
</evidence>
<reference evidence="6 7" key="1">
    <citation type="journal article" date="2020" name="Nat. Food">
        <title>A phased Vanilla planifolia genome enables genetic improvement of flavour and production.</title>
        <authorList>
            <person name="Hasing T."/>
            <person name="Tang H."/>
            <person name="Brym M."/>
            <person name="Khazi F."/>
            <person name="Huang T."/>
            <person name="Chambers A.H."/>
        </authorList>
    </citation>
    <scope>NUCLEOTIDE SEQUENCE [LARGE SCALE GENOMIC DNA]</scope>
    <source>
        <tissue evidence="6">Leaf</tissue>
    </source>
</reference>
<keyword evidence="2" id="KW-0963">Cytoplasm</keyword>